<dbReference type="Pfam" id="PF07980">
    <property type="entry name" value="SusD_RagB"/>
    <property type="match status" value="1"/>
</dbReference>
<evidence type="ECO:0000256" key="1">
    <source>
        <dbReference type="ARBA" id="ARBA00004442"/>
    </source>
</evidence>
<evidence type="ECO:0000256" key="2">
    <source>
        <dbReference type="ARBA" id="ARBA00022729"/>
    </source>
</evidence>
<feature type="domain" description="RagB/SusD" evidence="5">
    <location>
        <begin position="1"/>
        <end position="117"/>
    </location>
</feature>
<protein>
    <recommendedName>
        <fullName evidence="5">RagB/SusD domain-containing protein</fullName>
    </recommendedName>
</protein>
<sequence>PLIRIEEIVLNYAEALFEINNADPVALTQLNLITSNRGATAYTSPLSKDDILNERRKELMFEGFRFDDLTRTGTDIDVLGSNQNFIRTLSYPNNLFAYPIPNDETNANSNMVQNNGY</sequence>
<evidence type="ECO:0000259" key="5">
    <source>
        <dbReference type="Pfam" id="PF07980"/>
    </source>
</evidence>
<accession>A0A3B0QSU5</accession>
<keyword evidence="2" id="KW-0732">Signal</keyword>
<dbReference type="InterPro" id="IPR011990">
    <property type="entry name" value="TPR-like_helical_dom_sf"/>
</dbReference>
<reference evidence="6" key="1">
    <citation type="submission" date="2018-06" db="EMBL/GenBank/DDBJ databases">
        <authorList>
            <person name="Zhirakovskaya E."/>
        </authorList>
    </citation>
    <scope>NUCLEOTIDE SEQUENCE</scope>
</reference>
<feature type="non-terminal residue" evidence="6">
    <location>
        <position position="1"/>
    </location>
</feature>
<keyword evidence="4" id="KW-0998">Cell outer membrane</keyword>
<comment type="subcellular location">
    <subcellularLocation>
        <location evidence="1">Cell outer membrane</location>
    </subcellularLocation>
</comment>
<dbReference type="GO" id="GO:0009279">
    <property type="term" value="C:cell outer membrane"/>
    <property type="evidence" value="ECO:0007669"/>
    <property type="project" value="UniProtKB-SubCell"/>
</dbReference>
<evidence type="ECO:0000256" key="3">
    <source>
        <dbReference type="ARBA" id="ARBA00023136"/>
    </source>
</evidence>
<dbReference type="SUPFAM" id="SSF48452">
    <property type="entry name" value="TPR-like"/>
    <property type="match status" value="1"/>
</dbReference>
<organism evidence="6">
    <name type="scientific">hydrothermal vent metagenome</name>
    <dbReference type="NCBI Taxonomy" id="652676"/>
    <lineage>
        <taxon>unclassified sequences</taxon>
        <taxon>metagenomes</taxon>
        <taxon>ecological metagenomes</taxon>
    </lineage>
</organism>
<evidence type="ECO:0000256" key="4">
    <source>
        <dbReference type="ARBA" id="ARBA00023237"/>
    </source>
</evidence>
<dbReference type="AlphaFoldDB" id="A0A3B0QSU5"/>
<gene>
    <name evidence="6" type="ORF">MNBD_BACTEROID02-128</name>
</gene>
<dbReference type="Gene3D" id="1.25.40.390">
    <property type="match status" value="1"/>
</dbReference>
<proteinExistence type="predicted"/>
<dbReference type="EMBL" id="UOEB01000156">
    <property type="protein sequence ID" value="VAV84450.1"/>
    <property type="molecule type" value="Genomic_DNA"/>
</dbReference>
<dbReference type="InterPro" id="IPR012944">
    <property type="entry name" value="SusD_RagB_dom"/>
</dbReference>
<name>A0A3B0QSU5_9ZZZZ</name>
<keyword evidence="3" id="KW-0472">Membrane</keyword>
<evidence type="ECO:0000313" key="6">
    <source>
        <dbReference type="EMBL" id="VAV84450.1"/>
    </source>
</evidence>